<reference evidence="4" key="1">
    <citation type="submission" date="2022-08" db="EMBL/GenBank/DDBJ databases">
        <authorList>
            <person name="Kallberg Y."/>
            <person name="Tangrot J."/>
            <person name="Rosling A."/>
        </authorList>
    </citation>
    <scope>NUCLEOTIDE SEQUENCE</scope>
    <source>
        <strain evidence="4">Wild A</strain>
    </source>
</reference>
<dbReference type="InterPro" id="IPR050216">
    <property type="entry name" value="LRR_domain-containing"/>
</dbReference>
<feature type="region of interest" description="Disordered" evidence="3">
    <location>
        <begin position="420"/>
        <end position="450"/>
    </location>
</feature>
<accession>A0A9W4WVX5</accession>
<dbReference type="SMART" id="SM00364">
    <property type="entry name" value="LRR_BAC"/>
    <property type="match status" value="9"/>
</dbReference>
<name>A0A9W4WVX5_9GLOM</name>
<evidence type="ECO:0000256" key="3">
    <source>
        <dbReference type="SAM" id="MobiDB-lite"/>
    </source>
</evidence>
<evidence type="ECO:0000313" key="4">
    <source>
        <dbReference type="EMBL" id="CAI2167571.1"/>
    </source>
</evidence>
<dbReference type="PANTHER" id="PTHR48051:SF1">
    <property type="entry name" value="RAS SUPPRESSOR PROTEIN 1"/>
    <property type="match status" value="1"/>
</dbReference>
<protein>
    <submittedName>
        <fullName evidence="4">14355_t:CDS:1</fullName>
    </submittedName>
</protein>
<dbReference type="Proteomes" id="UP001153678">
    <property type="component" value="Unassembled WGS sequence"/>
</dbReference>
<dbReference type="Pfam" id="PF13855">
    <property type="entry name" value="LRR_8"/>
    <property type="match status" value="2"/>
</dbReference>
<dbReference type="SMART" id="SM00369">
    <property type="entry name" value="LRR_TYP"/>
    <property type="match status" value="12"/>
</dbReference>
<feature type="region of interest" description="Disordered" evidence="3">
    <location>
        <begin position="1"/>
        <end position="26"/>
    </location>
</feature>
<feature type="compositionally biased region" description="Low complexity" evidence="3">
    <location>
        <begin position="1"/>
        <end position="16"/>
    </location>
</feature>
<dbReference type="Gene3D" id="3.80.10.10">
    <property type="entry name" value="Ribonuclease Inhibitor"/>
    <property type="match status" value="4"/>
</dbReference>
<dbReference type="SUPFAM" id="SSF52058">
    <property type="entry name" value="L domain-like"/>
    <property type="match status" value="2"/>
</dbReference>
<dbReference type="InterPro" id="IPR032675">
    <property type="entry name" value="LRR_dom_sf"/>
</dbReference>
<evidence type="ECO:0000256" key="1">
    <source>
        <dbReference type="ARBA" id="ARBA00022614"/>
    </source>
</evidence>
<keyword evidence="5" id="KW-1185">Reference proteome</keyword>
<dbReference type="InterPro" id="IPR003591">
    <property type="entry name" value="Leu-rich_rpt_typical-subtyp"/>
</dbReference>
<evidence type="ECO:0000313" key="5">
    <source>
        <dbReference type="Proteomes" id="UP001153678"/>
    </source>
</evidence>
<sequence length="663" mass="72995">MRKTTTGTASSRGTSKNGTASSSVRDAIAQAKLKKTNNIDVQKEEQSEVGSKGLNVIVKQAKSSGRLNISHRSLTEIPEEVWRMYEVDSKSISIDFGGGSSDVWYEQVNLIRLVAADNFIKKIDKRINEFDELAFIDLHNNHLTSLPDEFGELKNLAILNLSTNKFNELPTCLTSLKSLVELQLASNNLSGVLDSTFGNLSKLEILDISQNEITGLPQEISNLKNLRKLFLAKNQLRELPGIALTGMTYLEELEASENQLDIVFKDLDGQAVNLKSLKRLDVRQNKLKALDESHDATIFHPSVKLPKLKELLISLNQIKSLGPLLHTTPNLEILDVGDNKLSEIPEGLVALKCLKRLDIGNNELKHLPAELGLLSTLDVLVWEGNPLRNAPRGPKSTANLLKTLKDRLVTVDLDSIEGPTIPERAISGQHPGRVGGRRSQSNGGLKTSGALGTITQQGVASKSLDLSKKNLSDLDQADLEELTFEPTTIILAFNTFQAIPVGFQTFKNTITTFKLDHNKFTSFPSFDDPSIVFPNVDTLDLSANQLTSLPGETDHTAFPNLQVFNVNQNRITELPTKWPFPKLTTFLATSNNLTSITTSTFEGMEVVDVSNNNIGNLPPELGNIKTIKTFLVGGNSFRVPRYTIVQKGTDAVMEYLRGRIPKS</sequence>
<comment type="caution">
    <text evidence="4">The sequence shown here is derived from an EMBL/GenBank/DDBJ whole genome shotgun (WGS) entry which is preliminary data.</text>
</comment>
<dbReference type="PROSITE" id="PS51450">
    <property type="entry name" value="LRR"/>
    <property type="match status" value="7"/>
</dbReference>
<keyword evidence="2" id="KW-0677">Repeat</keyword>
<dbReference type="AlphaFoldDB" id="A0A9W4WVX5"/>
<gene>
    <name evidence="4" type="ORF">FWILDA_LOCUS3142</name>
</gene>
<proteinExistence type="predicted"/>
<dbReference type="OrthoDB" id="660555at2759"/>
<dbReference type="EMBL" id="CAMKVN010000405">
    <property type="protein sequence ID" value="CAI2167571.1"/>
    <property type="molecule type" value="Genomic_DNA"/>
</dbReference>
<dbReference type="PANTHER" id="PTHR48051">
    <property type="match status" value="1"/>
</dbReference>
<dbReference type="GO" id="GO:0005737">
    <property type="term" value="C:cytoplasm"/>
    <property type="evidence" value="ECO:0007669"/>
    <property type="project" value="TreeGrafter"/>
</dbReference>
<dbReference type="InterPro" id="IPR001611">
    <property type="entry name" value="Leu-rich_rpt"/>
</dbReference>
<dbReference type="SMART" id="SM00365">
    <property type="entry name" value="LRR_SD22"/>
    <property type="match status" value="7"/>
</dbReference>
<organism evidence="4 5">
    <name type="scientific">Funneliformis geosporum</name>
    <dbReference type="NCBI Taxonomy" id="1117311"/>
    <lineage>
        <taxon>Eukaryota</taxon>
        <taxon>Fungi</taxon>
        <taxon>Fungi incertae sedis</taxon>
        <taxon>Mucoromycota</taxon>
        <taxon>Glomeromycotina</taxon>
        <taxon>Glomeromycetes</taxon>
        <taxon>Glomerales</taxon>
        <taxon>Glomeraceae</taxon>
        <taxon>Funneliformis</taxon>
    </lineage>
</organism>
<keyword evidence="1" id="KW-0433">Leucine-rich repeat</keyword>
<dbReference type="FunFam" id="3.80.10.10:FF:001164">
    <property type="entry name" value="GH01279p"/>
    <property type="match status" value="1"/>
</dbReference>
<evidence type="ECO:0000256" key="2">
    <source>
        <dbReference type="ARBA" id="ARBA00022737"/>
    </source>
</evidence>